<evidence type="ECO:0000313" key="2">
    <source>
        <dbReference type="EMBL" id="SCJ86475.1"/>
    </source>
</evidence>
<dbReference type="InterPro" id="IPR052345">
    <property type="entry name" value="Rad_response_metalloprotease"/>
</dbReference>
<dbReference type="PANTHER" id="PTHR43236">
    <property type="entry name" value="ANTITOXIN HIGA1"/>
    <property type="match status" value="1"/>
</dbReference>
<protein>
    <submittedName>
        <fullName evidence="2">Domain of uncharacterized function (DUF955)</fullName>
    </submittedName>
</protein>
<proteinExistence type="predicted"/>
<organism evidence="2">
    <name type="scientific">uncultured Anaerotruncus sp</name>
    <dbReference type="NCBI Taxonomy" id="905011"/>
    <lineage>
        <taxon>Bacteria</taxon>
        <taxon>Bacillati</taxon>
        <taxon>Bacillota</taxon>
        <taxon>Clostridia</taxon>
        <taxon>Eubacteriales</taxon>
        <taxon>Oscillospiraceae</taxon>
        <taxon>Anaerotruncus</taxon>
        <taxon>environmental samples</taxon>
    </lineage>
</organism>
<accession>A0A1C6JXL6</accession>
<evidence type="ECO:0000259" key="1">
    <source>
        <dbReference type="Pfam" id="PF06114"/>
    </source>
</evidence>
<dbReference type="InterPro" id="IPR010359">
    <property type="entry name" value="IrrE_HExxH"/>
</dbReference>
<sequence>MSGRSLPALYRQLRELQRCLPPGDLLITAGAICPVHFHRFDSKKLGALLLEGQCIIVNASQPPASQRFSLAHELVHFSLHAGRPASARTENDEWQANQGAAQLLVPYQQLLPLVRRQKAAYRQDPAALALSLAPRFGVSPTVLQNRLHTLSGPIENYLAGAPLSQVFSAPAARSRRASPNIYL</sequence>
<dbReference type="EMBL" id="FMHG01000002">
    <property type="protein sequence ID" value="SCJ86475.1"/>
    <property type="molecule type" value="Genomic_DNA"/>
</dbReference>
<feature type="domain" description="IrrE N-terminal-like" evidence="1">
    <location>
        <begin position="36"/>
        <end position="148"/>
    </location>
</feature>
<dbReference type="Pfam" id="PF06114">
    <property type="entry name" value="Peptidase_M78"/>
    <property type="match status" value="1"/>
</dbReference>
<dbReference type="PANTHER" id="PTHR43236:SF1">
    <property type="entry name" value="BLL7220 PROTEIN"/>
    <property type="match status" value="1"/>
</dbReference>
<gene>
    <name evidence="2" type="ORF">SAMEA3545359_02360</name>
</gene>
<dbReference type="Gene3D" id="1.10.10.2910">
    <property type="match status" value="1"/>
</dbReference>
<name>A0A1C6JXL6_9FIRM</name>
<reference evidence="2" key="1">
    <citation type="submission" date="2015-09" db="EMBL/GenBank/DDBJ databases">
        <authorList>
            <consortium name="Pathogen Informatics"/>
        </authorList>
    </citation>
    <scope>NUCLEOTIDE SEQUENCE</scope>
    <source>
        <strain evidence="2">2789STDY5834896</strain>
    </source>
</reference>
<dbReference type="AlphaFoldDB" id="A0A1C6JXL6"/>